<dbReference type="AlphaFoldDB" id="A0ABD2Q3Z4"/>
<keyword evidence="2" id="KW-1185">Reference proteome</keyword>
<comment type="caution">
    <text evidence="1">The sequence shown here is derived from an EMBL/GenBank/DDBJ whole genome shotgun (WGS) entry which is preliminary data.</text>
</comment>
<proteinExistence type="predicted"/>
<sequence length="174" mass="19900">MLSENLRGKPRMGKNNNNGDIACNQFNKVLVSEMGGGDLRNALPERFTNQGHCYDSRLASLGHLNREFFLSLMPKIVDRAEFIQKLGFAEENLDLNNDEMLLHRMLCFRHIVLLVTELKLMTTPVTFQQPKSAKKKRLSRFVKSAPPKITQSGNSIDRIFTKVEDILVDFAYNK</sequence>
<name>A0ABD2Q3Z4_9PLAT</name>
<evidence type="ECO:0000313" key="1">
    <source>
        <dbReference type="EMBL" id="KAL3314289.1"/>
    </source>
</evidence>
<accession>A0ABD2Q3Z4</accession>
<dbReference type="EMBL" id="JBJKFK010001041">
    <property type="protein sequence ID" value="KAL3314289.1"/>
    <property type="molecule type" value="Genomic_DNA"/>
</dbReference>
<gene>
    <name evidence="1" type="ORF">Ciccas_007091</name>
</gene>
<protein>
    <submittedName>
        <fullName evidence="1">Uncharacterized protein</fullName>
    </submittedName>
</protein>
<dbReference type="Proteomes" id="UP001626550">
    <property type="component" value="Unassembled WGS sequence"/>
</dbReference>
<evidence type="ECO:0000313" key="2">
    <source>
        <dbReference type="Proteomes" id="UP001626550"/>
    </source>
</evidence>
<reference evidence="1 2" key="1">
    <citation type="submission" date="2024-11" db="EMBL/GenBank/DDBJ databases">
        <title>Adaptive evolution of stress response genes in parasites aligns with host niche diversity.</title>
        <authorList>
            <person name="Hahn C."/>
            <person name="Resl P."/>
        </authorList>
    </citation>
    <scope>NUCLEOTIDE SEQUENCE [LARGE SCALE GENOMIC DNA]</scope>
    <source>
        <strain evidence="1">EGGRZ-B1_66</strain>
        <tissue evidence="1">Body</tissue>
    </source>
</reference>
<organism evidence="1 2">
    <name type="scientific">Cichlidogyrus casuarinus</name>
    <dbReference type="NCBI Taxonomy" id="1844966"/>
    <lineage>
        <taxon>Eukaryota</taxon>
        <taxon>Metazoa</taxon>
        <taxon>Spiralia</taxon>
        <taxon>Lophotrochozoa</taxon>
        <taxon>Platyhelminthes</taxon>
        <taxon>Monogenea</taxon>
        <taxon>Monopisthocotylea</taxon>
        <taxon>Dactylogyridea</taxon>
        <taxon>Ancyrocephalidae</taxon>
        <taxon>Cichlidogyrus</taxon>
    </lineage>
</organism>